<evidence type="ECO:0000256" key="5">
    <source>
        <dbReference type="ARBA" id="ARBA00023136"/>
    </source>
</evidence>
<comment type="subcellular location">
    <subcellularLocation>
        <location evidence="1">Membrane</location>
        <topology evidence="1">Multi-pass membrane protein</topology>
    </subcellularLocation>
</comment>
<dbReference type="OrthoDB" id="2985014at2759"/>
<feature type="region of interest" description="Disordered" evidence="6">
    <location>
        <begin position="297"/>
        <end position="348"/>
    </location>
</feature>
<evidence type="ECO:0008006" key="10">
    <source>
        <dbReference type="Google" id="ProtNLM"/>
    </source>
</evidence>
<feature type="region of interest" description="Disordered" evidence="6">
    <location>
        <begin position="27"/>
        <end position="56"/>
    </location>
</feature>
<feature type="region of interest" description="Disordered" evidence="6">
    <location>
        <begin position="1"/>
        <end position="20"/>
    </location>
</feature>
<protein>
    <recommendedName>
        <fullName evidence="10">Major facilitator superfamily (MFS) profile domain-containing protein</fullName>
    </recommendedName>
</protein>
<keyword evidence="4 7" id="KW-1133">Transmembrane helix</keyword>
<dbReference type="SUPFAM" id="SSF103473">
    <property type="entry name" value="MFS general substrate transporter"/>
    <property type="match status" value="1"/>
</dbReference>
<organism evidence="8 9">
    <name type="scientific">Hortaea werneckii</name>
    <name type="common">Black yeast</name>
    <name type="synonym">Cladosporium werneckii</name>
    <dbReference type="NCBI Taxonomy" id="91943"/>
    <lineage>
        <taxon>Eukaryota</taxon>
        <taxon>Fungi</taxon>
        <taxon>Dikarya</taxon>
        <taxon>Ascomycota</taxon>
        <taxon>Pezizomycotina</taxon>
        <taxon>Dothideomycetes</taxon>
        <taxon>Dothideomycetidae</taxon>
        <taxon>Mycosphaerellales</taxon>
        <taxon>Teratosphaeriaceae</taxon>
        <taxon>Hortaea</taxon>
    </lineage>
</organism>
<dbReference type="InterPro" id="IPR011701">
    <property type="entry name" value="MFS"/>
</dbReference>
<feature type="transmembrane region" description="Helical" evidence="7">
    <location>
        <begin position="429"/>
        <end position="447"/>
    </location>
</feature>
<proteinExistence type="predicted"/>
<evidence type="ECO:0000256" key="7">
    <source>
        <dbReference type="SAM" id="Phobius"/>
    </source>
</evidence>
<feature type="transmembrane region" description="Helical" evidence="7">
    <location>
        <begin position="111"/>
        <end position="130"/>
    </location>
</feature>
<evidence type="ECO:0000256" key="6">
    <source>
        <dbReference type="SAM" id="MobiDB-lite"/>
    </source>
</evidence>
<sequence length="641" mass="71910">MYYPSRSMLRHQEEHELESFPTSAATMEEEEAMNAQQHTEDEAVMDDLDTPYGRDQKSSLNRRTVRKLDFILLPFLALLFLLNSLDKSNVGNAETAGFTRDAGLSAGDLNFSMAFFFAFFVALQPIGAALGRKYGMARWVPACMSLWGMCTVLHIWVNRRWQLTCLRIAIASLEAGFYPTTVSYLSLFYTRYEFAVRLGFFYGQSAVAGALGGVLSWAIFNRFPEPIKGPQPPPRDLAVQFQDSGSQWKAWEVLFLIEGCTTMVVAMIGFLWLPHSAETAWFLNARERQWAEKRIRLDLDESEPPDMPRTSKVGSDSGLVDDGHPPDDLSNFPDQDLDSSSGEAHDRLLDGRPTTRLRKASTVSTKSLTADSGLTRQDILSAFLNYKIWHLLICNILSAIPATAFGVFLPLVIKQLSPSLNFSPAQSNLLTAPPFLCGAVVLWLFMYWSDRSRQRIVPILYGLGLLLIGLTATILSGQERYTLRYLSLCVLLSGSFIASPLSVAWLTNNTPEPGKRAILLGINGWGNLAGVFSSLLFTPDQDESGYVRPFIVTLVCVLAAFMGYIAFWIILFKENRCRDQLIANWDEEERQREERLGDVYVEGGEIGLGGRIMTKLRFLLGESSQIEGRRGDEKMTFRYSL</sequence>
<dbReference type="Proteomes" id="UP000269276">
    <property type="component" value="Unassembled WGS sequence"/>
</dbReference>
<comment type="caution">
    <text evidence="8">The sequence shown here is derived from an EMBL/GenBank/DDBJ whole genome shotgun (WGS) entry which is preliminary data.</text>
</comment>
<feature type="transmembrane region" description="Helical" evidence="7">
    <location>
        <begin position="459"/>
        <end position="477"/>
    </location>
</feature>
<feature type="transmembrane region" description="Helical" evidence="7">
    <location>
        <begin position="518"/>
        <end position="538"/>
    </location>
</feature>
<keyword evidence="2" id="KW-0813">Transport</keyword>
<dbReference type="GO" id="GO:0022857">
    <property type="term" value="F:transmembrane transporter activity"/>
    <property type="evidence" value="ECO:0007669"/>
    <property type="project" value="InterPro"/>
</dbReference>
<feature type="transmembrane region" description="Helical" evidence="7">
    <location>
        <begin position="550"/>
        <end position="572"/>
    </location>
</feature>
<dbReference type="VEuPathDB" id="FungiDB:BTJ68_04849"/>
<dbReference type="PANTHER" id="PTHR43791">
    <property type="entry name" value="PERMEASE-RELATED"/>
    <property type="match status" value="1"/>
</dbReference>
<feature type="transmembrane region" description="Helical" evidence="7">
    <location>
        <begin position="483"/>
        <end position="506"/>
    </location>
</feature>
<evidence type="ECO:0000256" key="1">
    <source>
        <dbReference type="ARBA" id="ARBA00004141"/>
    </source>
</evidence>
<reference evidence="8 9" key="1">
    <citation type="journal article" date="2018" name="BMC Genomics">
        <title>Genomic evidence for intraspecific hybridization in a clonal and extremely halotolerant yeast.</title>
        <authorList>
            <person name="Gostincar C."/>
            <person name="Stajich J.E."/>
            <person name="Zupancic J."/>
            <person name="Zalar P."/>
            <person name="Gunde-Cimerman N."/>
        </authorList>
    </citation>
    <scope>NUCLEOTIDE SEQUENCE [LARGE SCALE GENOMIC DNA]</scope>
    <source>
        <strain evidence="8 9">EXF-2682</strain>
    </source>
</reference>
<name>A0A3M7DLI6_HORWE</name>
<dbReference type="InterPro" id="IPR036259">
    <property type="entry name" value="MFS_trans_sf"/>
</dbReference>
<evidence type="ECO:0000313" key="9">
    <source>
        <dbReference type="Proteomes" id="UP000269276"/>
    </source>
</evidence>
<dbReference type="Gene3D" id="1.20.1250.20">
    <property type="entry name" value="MFS general substrate transporter like domains"/>
    <property type="match status" value="2"/>
</dbReference>
<dbReference type="AlphaFoldDB" id="A0A3M7DLI6"/>
<dbReference type="EMBL" id="QWIP01000363">
    <property type="protein sequence ID" value="RMY65238.1"/>
    <property type="molecule type" value="Genomic_DNA"/>
</dbReference>
<evidence type="ECO:0000256" key="3">
    <source>
        <dbReference type="ARBA" id="ARBA00022692"/>
    </source>
</evidence>
<keyword evidence="3 7" id="KW-0812">Transmembrane</keyword>
<dbReference type="PANTHER" id="PTHR43791:SF21">
    <property type="entry name" value="MAJOR FACILITATOR SUPERFAMILY (MFS) PROFILE DOMAIN-CONTAINING PROTEIN"/>
    <property type="match status" value="1"/>
</dbReference>
<evidence type="ECO:0000256" key="2">
    <source>
        <dbReference type="ARBA" id="ARBA00022448"/>
    </source>
</evidence>
<feature type="transmembrane region" description="Helical" evidence="7">
    <location>
        <begin position="200"/>
        <end position="220"/>
    </location>
</feature>
<evidence type="ECO:0000313" key="8">
    <source>
        <dbReference type="EMBL" id="RMY65238.1"/>
    </source>
</evidence>
<feature type="transmembrane region" description="Helical" evidence="7">
    <location>
        <begin position="388"/>
        <end position="409"/>
    </location>
</feature>
<feature type="transmembrane region" description="Helical" evidence="7">
    <location>
        <begin position="137"/>
        <end position="156"/>
    </location>
</feature>
<feature type="transmembrane region" description="Helical" evidence="7">
    <location>
        <begin position="253"/>
        <end position="273"/>
    </location>
</feature>
<keyword evidence="5 7" id="KW-0472">Membrane</keyword>
<evidence type="ECO:0000256" key="4">
    <source>
        <dbReference type="ARBA" id="ARBA00022989"/>
    </source>
</evidence>
<dbReference type="Pfam" id="PF07690">
    <property type="entry name" value="MFS_1"/>
    <property type="match status" value="2"/>
</dbReference>
<accession>A0A3M7DLI6</accession>
<dbReference type="GO" id="GO:0016020">
    <property type="term" value="C:membrane"/>
    <property type="evidence" value="ECO:0007669"/>
    <property type="project" value="UniProtKB-SubCell"/>
</dbReference>
<gene>
    <name evidence="8" type="ORF">D0863_09247</name>
</gene>